<protein>
    <submittedName>
        <fullName evidence="2">Alkylation response protein AidB-like acyl-CoA dehydrogenase</fullName>
    </submittedName>
</protein>
<gene>
    <name evidence="2" type="ORF">JD79_03465</name>
</gene>
<reference evidence="3" key="1">
    <citation type="submission" date="2018-05" db="EMBL/GenBank/DDBJ databases">
        <authorList>
            <person name="Klenk H.-P."/>
            <person name="Huntemann M."/>
            <person name="Clum A."/>
            <person name="Pillay M."/>
            <person name="Palaniappan K."/>
            <person name="Varghese N."/>
            <person name="Mikhailova N."/>
            <person name="Stamatis D."/>
            <person name="Reddy T."/>
            <person name="Daum C."/>
            <person name="Shapiro N."/>
            <person name="Ivanova N."/>
            <person name="Kyrpides N."/>
            <person name="Woyke T."/>
        </authorList>
    </citation>
    <scope>NUCLEOTIDE SEQUENCE [LARGE SCALE GENOMIC DNA]</scope>
    <source>
        <strain evidence="3">DSM 45417</strain>
    </source>
</reference>
<dbReference type="SUPFAM" id="SSF56645">
    <property type="entry name" value="Acyl-CoA dehydrogenase NM domain-like"/>
    <property type="match status" value="1"/>
</dbReference>
<dbReference type="InterPro" id="IPR013786">
    <property type="entry name" value="AcylCoA_DH/ox_N"/>
</dbReference>
<accession>A0A317QNF3</accession>
<organism evidence="2 3">
    <name type="scientific">Geodermatophilus normandii</name>
    <dbReference type="NCBI Taxonomy" id="1137989"/>
    <lineage>
        <taxon>Bacteria</taxon>
        <taxon>Bacillati</taxon>
        <taxon>Actinomycetota</taxon>
        <taxon>Actinomycetes</taxon>
        <taxon>Geodermatophilales</taxon>
        <taxon>Geodermatophilaceae</taxon>
        <taxon>Geodermatophilus</taxon>
    </lineage>
</organism>
<name>A0A317QNF3_9ACTN</name>
<dbReference type="PANTHER" id="PTHR43884">
    <property type="entry name" value="ACYL-COA DEHYDROGENASE"/>
    <property type="match status" value="1"/>
</dbReference>
<comment type="caution">
    <text evidence="2">The sequence shown here is derived from an EMBL/GenBank/DDBJ whole genome shotgun (WGS) entry which is preliminary data.</text>
</comment>
<evidence type="ECO:0000313" key="3">
    <source>
        <dbReference type="Proteomes" id="UP000246661"/>
    </source>
</evidence>
<dbReference type="Gene3D" id="2.40.110.10">
    <property type="entry name" value="Butyryl-CoA Dehydrogenase, subunit A, domain 2"/>
    <property type="match status" value="1"/>
</dbReference>
<proteinExistence type="predicted"/>
<feature type="domain" description="Acyl-CoA dehydrogenase/oxidase N-terminal" evidence="1">
    <location>
        <begin position="7"/>
        <end position="95"/>
    </location>
</feature>
<dbReference type="Pfam" id="PF02771">
    <property type="entry name" value="Acyl-CoA_dh_N"/>
    <property type="match status" value="1"/>
</dbReference>
<dbReference type="GO" id="GO:0003995">
    <property type="term" value="F:acyl-CoA dehydrogenase activity"/>
    <property type="evidence" value="ECO:0007669"/>
    <property type="project" value="TreeGrafter"/>
</dbReference>
<evidence type="ECO:0000313" key="2">
    <source>
        <dbReference type="EMBL" id="PWW24286.1"/>
    </source>
</evidence>
<dbReference type="PANTHER" id="PTHR43884:SF12">
    <property type="entry name" value="ISOVALERYL-COA DEHYDROGENASE, MITOCHONDRIAL-RELATED"/>
    <property type="match status" value="1"/>
</dbReference>
<keyword evidence="3" id="KW-1185">Reference proteome</keyword>
<dbReference type="AlphaFoldDB" id="A0A317QNF3"/>
<dbReference type="RefSeq" id="WP_110006504.1">
    <property type="nucleotide sequence ID" value="NZ_QGTX01000001.1"/>
</dbReference>
<dbReference type="GO" id="GO:0050660">
    <property type="term" value="F:flavin adenine dinucleotide binding"/>
    <property type="evidence" value="ECO:0007669"/>
    <property type="project" value="InterPro"/>
</dbReference>
<dbReference type="InterPro" id="IPR009100">
    <property type="entry name" value="AcylCoA_DH/oxidase_NM_dom_sf"/>
</dbReference>
<dbReference type="InterPro" id="IPR046373">
    <property type="entry name" value="Acyl-CoA_Oxase/DH_mid-dom_sf"/>
</dbReference>
<dbReference type="InterPro" id="IPR037069">
    <property type="entry name" value="AcylCoA_DH/ox_N_sf"/>
</dbReference>
<dbReference type="EMBL" id="QGTX01000001">
    <property type="protein sequence ID" value="PWW24286.1"/>
    <property type="molecule type" value="Genomic_DNA"/>
</dbReference>
<dbReference type="OrthoDB" id="3536625at2"/>
<sequence>MTSPVAVARGLAAAVLAPAAAEVDRSGVLPRGHLDALADAGLYGLIGPAHAGGLGADLGTFAAVVEELAAGDLAAAFVWLQHHGVVGRVAAAGSDPGLLAGLCRGRVRAGIALQAATRPDAAPVTVRRDVSDLVLDGAAPWVTGWGLLDLLLVAARDGDDVAFVLVDAVEGPTLAVLPQSLVAVQASATVELRLTGHRVPSARLVGRTPLAAVRAGDAAGLRLNGSLALGLVLRCTRLLGPSPLDDDLGAARARLDAAGPGELPDARAEAAALAHRASGALVVATGSAAVRAGSVAERTAREALFLLVFGSRPAIRASLRARLGAAG</sequence>
<dbReference type="Gene3D" id="1.10.540.10">
    <property type="entry name" value="Acyl-CoA dehydrogenase/oxidase, N-terminal domain"/>
    <property type="match status" value="1"/>
</dbReference>
<dbReference type="Proteomes" id="UP000246661">
    <property type="component" value="Unassembled WGS sequence"/>
</dbReference>
<evidence type="ECO:0000259" key="1">
    <source>
        <dbReference type="Pfam" id="PF02771"/>
    </source>
</evidence>